<dbReference type="InterPro" id="IPR003165">
    <property type="entry name" value="Piwi"/>
</dbReference>
<proteinExistence type="predicted"/>
<evidence type="ECO:0000313" key="3">
    <source>
        <dbReference type="WBParaSite" id="PSU_v2.g8216.t1"/>
    </source>
</evidence>
<dbReference type="GO" id="GO:0003676">
    <property type="term" value="F:nucleic acid binding"/>
    <property type="evidence" value="ECO:0007669"/>
    <property type="project" value="InterPro"/>
</dbReference>
<dbReference type="WBParaSite" id="PSU_v2.g8216.t1">
    <property type="protein sequence ID" value="PSU_v2.g8216.t1"/>
    <property type="gene ID" value="PSU_v2.g8216"/>
</dbReference>
<evidence type="ECO:0000313" key="2">
    <source>
        <dbReference type="Proteomes" id="UP000887577"/>
    </source>
</evidence>
<dbReference type="PROSITE" id="PS50822">
    <property type="entry name" value="PIWI"/>
    <property type="match status" value="1"/>
</dbReference>
<dbReference type="SUPFAM" id="SSF53098">
    <property type="entry name" value="Ribonuclease H-like"/>
    <property type="match status" value="1"/>
</dbReference>
<feature type="domain" description="Piwi" evidence="1">
    <location>
        <begin position="415"/>
        <end position="611"/>
    </location>
</feature>
<dbReference type="Pfam" id="PF02171">
    <property type="entry name" value="Piwi"/>
    <property type="match status" value="1"/>
</dbReference>
<dbReference type="PANTHER" id="PTHR22891">
    <property type="entry name" value="EUKARYOTIC TRANSLATION INITIATION FACTOR 2C"/>
    <property type="match status" value="1"/>
</dbReference>
<reference evidence="3" key="1">
    <citation type="submission" date="2022-11" db="UniProtKB">
        <authorList>
            <consortium name="WormBaseParasite"/>
        </authorList>
    </citation>
    <scope>IDENTIFICATION</scope>
</reference>
<dbReference type="AlphaFoldDB" id="A0A914Z8I5"/>
<dbReference type="InterPro" id="IPR012337">
    <property type="entry name" value="RNaseH-like_sf"/>
</dbReference>
<name>A0A914Z8I5_9BILA</name>
<dbReference type="Proteomes" id="UP000887577">
    <property type="component" value="Unplaced"/>
</dbReference>
<dbReference type="SMART" id="SM00950">
    <property type="entry name" value="Piwi"/>
    <property type="match status" value="1"/>
</dbReference>
<sequence length="611" mass="69744">MSTNKCVSSQWIINVKSDAYGHQYAVEIIFQRSGQQKPLNLSLNNNNHFKHLCRTIINGLDAFKDLIFVYDGCSSLWTPKALKSDIHLSIAQMDISDYLKQYLVDPFGVLHISLVKGPVIMMSDFSNTVNTTTLIEDRSWRNLMELILSEDAVTREQNPFFTHRSGCLMDATEWPFIGGLVYHEGNTKGVHIIKGKKDAAPKMALAMDCCKSVFYPANANFLDFLNKFLNGGTYVEAETLCWGLRLRTNDNPTRIFRFKKFSDDKLHVIINDKNESLHVKDLYIIPDQSVSLDAMPKDLKEKALKLNRFKPHDRKRFINDQFQRLQLENKITDAFGVSIEEEMIEGTFDDPIEMDIRGNNDVKIVPDEKGAFKLDCRNYYKRGNFKKFILLSTKPDKNKAIEDLWKNALAKFKGVGNFVITVDESPESHSFLKYAEAVTGVNTQHLKLSTISNVKYQTSQNIVHKINVKMGGLNHVIKFSKNVQNLDLNNGNVFVIGLDVCHPTGQNCKGETDDELSFVGVAANYLENSQEFGDLFFAQKPCQELIDSRPLIYFTQKLLTHVKQFRKIDTIILVRDGVSEGQYSKVLEVEIEALKTAAKMLNWKLKLWHLL</sequence>
<protein>
    <submittedName>
        <fullName evidence="3">Piwi domain-containing protein</fullName>
    </submittedName>
</protein>
<dbReference type="Gene3D" id="3.40.50.2300">
    <property type="match status" value="1"/>
</dbReference>
<dbReference type="Gene3D" id="3.30.420.10">
    <property type="entry name" value="Ribonuclease H-like superfamily/Ribonuclease H"/>
    <property type="match status" value="1"/>
</dbReference>
<evidence type="ECO:0000259" key="1">
    <source>
        <dbReference type="PROSITE" id="PS50822"/>
    </source>
</evidence>
<dbReference type="InterPro" id="IPR036397">
    <property type="entry name" value="RNaseH_sf"/>
</dbReference>
<keyword evidence="2" id="KW-1185">Reference proteome</keyword>
<accession>A0A914Z8I5</accession>
<organism evidence="2 3">
    <name type="scientific">Panagrolaimus superbus</name>
    <dbReference type="NCBI Taxonomy" id="310955"/>
    <lineage>
        <taxon>Eukaryota</taxon>
        <taxon>Metazoa</taxon>
        <taxon>Ecdysozoa</taxon>
        <taxon>Nematoda</taxon>
        <taxon>Chromadorea</taxon>
        <taxon>Rhabditida</taxon>
        <taxon>Tylenchina</taxon>
        <taxon>Panagrolaimomorpha</taxon>
        <taxon>Panagrolaimoidea</taxon>
        <taxon>Panagrolaimidae</taxon>
        <taxon>Panagrolaimus</taxon>
    </lineage>
</organism>